<protein>
    <submittedName>
        <fullName evidence="2">Uncharacterized protein</fullName>
    </submittedName>
</protein>
<accession>A0A7S1KYG7</accession>
<organism evidence="2">
    <name type="scientific">Neobodo designis</name>
    <name type="common">Flagellated protozoan</name>
    <name type="synonym">Bodo designis</name>
    <dbReference type="NCBI Taxonomy" id="312471"/>
    <lineage>
        <taxon>Eukaryota</taxon>
        <taxon>Discoba</taxon>
        <taxon>Euglenozoa</taxon>
        <taxon>Kinetoplastea</taxon>
        <taxon>Metakinetoplastina</taxon>
        <taxon>Neobodonida</taxon>
        <taxon>Neobodo</taxon>
    </lineage>
</organism>
<dbReference type="AlphaFoldDB" id="A0A7S1KYG7"/>
<proteinExistence type="predicted"/>
<dbReference type="EMBL" id="HBGF01001051">
    <property type="protein sequence ID" value="CAD9088977.1"/>
    <property type="molecule type" value="Transcribed_RNA"/>
</dbReference>
<sequence length="502" mass="54825">MGASHSSTDDEVRSDLDAASIMERTGSDVFTHTDPSAADGEVGTPTAAPAVMTAGEKDKKPTACYSFRLLTLEGQTGAVFCRVHDPRAQRTLPSLSDAGRVEFATRSLLRMLNLAVFRGRDRRGSMVGPGDYYCNVERPHERAFTIAFDPTTRVPAFVPHSIDDVAAAPDRELRPVRTGEDTAVVPAAWISGKTDPDAVAARAEAFKRSRRGDGKIGGDLFGGSLFPDPGILEVDVGVANPGDDAACIVTLPAVDATAIDLAPFKARLVRNDAPFRIVETKLDAKDEFRPVSYDFGERYAAHCVAPGAGGLFLETHEFTQTMTPLDAFARGFITLGRWLDDANHNGPTKDPSRRQHRRLELIAVRIPFGWTILVDRGCMHGDSTFIGNYMMSMTSNHVTMQTADTVFLKAVREGSAAFRNVELRCDAHRAIPHDAVSVPRSPRPIVCFSEPTDEELAAFKRETAGMSFMLQPFSKLSWATTLYRRFNWFPSARSASPQSLGE</sequence>
<gene>
    <name evidence="2" type="ORF">NDES1114_LOCUS733</name>
</gene>
<name>A0A7S1KYG7_NEODS</name>
<evidence type="ECO:0000256" key="1">
    <source>
        <dbReference type="SAM" id="MobiDB-lite"/>
    </source>
</evidence>
<feature type="region of interest" description="Disordered" evidence="1">
    <location>
        <begin position="25"/>
        <end position="46"/>
    </location>
</feature>
<reference evidence="2" key="1">
    <citation type="submission" date="2021-01" db="EMBL/GenBank/DDBJ databases">
        <authorList>
            <person name="Corre E."/>
            <person name="Pelletier E."/>
            <person name="Niang G."/>
            <person name="Scheremetjew M."/>
            <person name="Finn R."/>
            <person name="Kale V."/>
            <person name="Holt S."/>
            <person name="Cochrane G."/>
            <person name="Meng A."/>
            <person name="Brown T."/>
            <person name="Cohen L."/>
        </authorList>
    </citation>
    <scope>NUCLEOTIDE SEQUENCE</scope>
    <source>
        <strain evidence="2">CCAP 1951/1</strain>
    </source>
</reference>
<evidence type="ECO:0000313" key="2">
    <source>
        <dbReference type="EMBL" id="CAD9088977.1"/>
    </source>
</evidence>